<reference evidence="6" key="1">
    <citation type="submission" date="2010-05" db="EMBL/GenBank/DDBJ databases">
        <title>The Genome Sequence of Magnaporthe poae strain ATCC 64411.</title>
        <authorList>
            <consortium name="The Broad Institute Genome Sequencing Platform"/>
            <consortium name="Broad Institute Genome Sequencing Center for Infectious Disease"/>
            <person name="Ma L.-J."/>
            <person name="Dead R."/>
            <person name="Young S."/>
            <person name="Zeng Q."/>
            <person name="Koehrsen M."/>
            <person name="Alvarado L."/>
            <person name="Berlin A."/>
            <person name="Chapman S.B."/>
            <person name="Chen Z."/>
            <person name="Freedman E."/>
            <person name="Gellesch M."/>
            <person name="Goldberg J."/>
            <person name="Griggs A."/>
            <person name="Gujja S."/>
            <person name="Heilman E.R."/>
            <person name="Heiman D."/>
            <person name="Hepburn T."/>
            <person name="Howarth C."/>
            <person name="Jen D."/>
            <person name="Larson L."/>
            <person name="Mehta T."/>
            <person name="Neiman D."/>
            <person name="Pearson M."/>
            <person name="Roberts A."/>
            <person name="Saif S."/>
            <person name="Shea T."/>
            <person name="Shenoy N."/>
            <person name="Sisk P."/>
            <person name="Stolte C."/>
            <person name="Sykes S."/>
            <person name="Walk T."/>
            <person name="White J."/>
            <person name="Yandava C."/>
            <person name="Haas B."/>
            <person name="Nusbaum C."/>
            <person name="Birren B."/>
        </authorList>
    </citation>
    <scope>NUCLEOTIDE SEQUENCE</scope>
    <source>
        <strain evidence="6">ATCC 64411</strain>
    </source>
</reference>
<feature type="non-terminal residue" evidence="6">
    <location>
        <position position="211"/>
    </location>
</feature>
<evidence type="ECO:0000256" key="1">
    <source>
        <dbReference type="ARBA" id="ARBA00001974"/>
    </source>
</evidence>
<evidence type="ECO:0000313" key="6">
    <source>
        <dbReference type="EMBL" id="KLU81645.1"/>
    </source>
</evidence>
<dbReference type="InterPro" id="IPR050641">
    <property type="entry name" value="RIFMO-like"/>
</dbReference>
<organism evidence="6">
    <name type="scientific">Magnaporthiopsis poae (strain ATCC 64411 / 73-15)</name>
    <name type="common">Kentucky bluegrass fungus</name>
    <name type="synonym">Magnaporthe poae</name>
    <dbReference type="NCBI Taxonomy" id="644358"/>
    <lineage>
        <taxon>Eukaryota</taxon>
        <taxon>Fungi</taxon>
        <taxon>Dikarya</taxon>
        <taxon>Ascomycota</taxon>
        <taxon>Pezizomycotina</taxon>
        <taxon>Sordariomycetes</taxon>
        <taxon>Sordariomycetidae</taxon>
        <taxon>Magnaporthales</taxon>
        <taxon>Magnaporthaceae</taxon>
        <taxon>Magnaporthiopsis</taxon>
    </lineage>
</organism>
<dbReference type="VEuPathDB" id="FungiDB:MAPG_00730"/>
<dbReference type="GO" id="GO:0016709">
    <property type="term" value="F:oxidoreductase activity, acting on paired donors, with incorporation or reduction of molecular oxygen, NAD(P)H as one donor, and incorporation of one atom of oxygen"/>
    <property type="evidence" value="ECO:0007669"/>
    <property type="project" value="UniProtKB-ARBA"/>
</dbReference>
<dbReference type="EMBL" id="GL876966">
    <property type="protein sequence ID" value="KLU81645.1"/>
    <property type="molecule type" value="Genomic_DNA"/>
</dbReference>
<dbReference type="PRINTS" id="PR00420">
    <property type="entry name" value="RNGMNOXGNASE"/>
</dbReference>
<protein>
    <submittedName>
        <fullName evidence="6">Pentachlorophenol 4-monooxygenase</fullName>
    </submittedName>
</protein>
<dbReference type="GO" id="GO:0071949">
    <property type="term" value="F:FAD binding"/>
    <property type="evidence" value="ECO:0007669"/>
    <property type="project" value="InterPro"/>
</dbReference>
<evidence type="ECO:0000256" key="2">
    <source>
        <dbReference type="ARBA" id="ARBA00022630"/>
    </source>
</evidence>
<evidence type="ECO:0000259" key="5">
    <source>
        <dbReference type="Pfam" id="PF01494"/>
    </source>
</evidence>
<keyword evidence="3" id="KW-0274">FAD</keyword>
<gene>
    <name evidence="6" type="ORF">MAPG_00730</name>
</gene>
<dbReference type="Gene3D" id="3.50.50.60">
    <property type="entry name" value="FAD/NAD(P)-binding domain"/>
    <property type="match status" value="1"/>
</dbReference>
<dbReference type="SUPFAM" id="SSF51905">
    <property type="entry name" value="FAD/NAD(P)-binding domain"/>
    <property type="match status" value="1"/>
</dbReference>
<sequence>MQEQVDILIVGAGPTGLALALELAKHGASFRIVEKELERDSTSRALVIQPRTQELLNRHTNFREEVLARSSTVRGVRWHLSKTRHAHVDFTKTGLVDTSFPSIINLSQVETERFLESSLGRVTAPGGGRYMVERGLAATAIVQDPDGVTVTLSRTSKAGEGGNGKNPAEQTVRCKYVVGCDGSHSAVRKAATSIRYEGGTYQHDFILCDAT</sequence>
<dbReference type="InterPro" id="IPR002938">
    <property type="entry name" value="FAD-bd"/>
</dbReference>
<evidence type="ECO:0000256" key="4">
    <source>
        <dbReference type="ARBA" id="ARBA00023002"/>
    </source>
</evidence>
<keyword evidence="4" id="KW-0560">Oxidoreductase</keyword>
<dbReference type="PANTHER" id="PTHR43004">
    <property type="entry name" value="TRK SYSTEM POTASSIUM UPTAKE PROTEIN"/>
    <property type="match status" value="1"/>
</dbReference>
<dbReference type="AlphaFoldDB" id="A0A0H2TC47"/>
<name>A0A0H2TC47_MAGP6</name>
<evidence type="ECO:0000256" key="3">
    <source>
        <dbReference type="ARBA" id="ARBA00022827"/>
    </source>
</evidence>
<dbReference type="PANTHER" id="PTHR43004:SF19">
    <property type="entry name" value="BINDING MONOOXYGENASE, PUTATIVE (JCVI)-RELATED"/>
    <property type="match status" value="1"/>
</dbReference>
<dbReference type="Pfam" id="PF01494">
    <property type="entry name" value="FAD_binding_3"/>
    <property type="match status" value="1"/>
</dbReference>
<keyword evidence="2" id="KW-0285">Flavoprotein</keyword>
<dbReference type="OrthoDB" id="1716816at2759"/>
<dbReference type="InterPro" id="IPR036188">
    <property type="entry name" value="FAD/NAD-bd_sf"/>
</dbReference>
<reference evidence="6" key="2">
    <citation type="submission" date="2011-03" db="EMBL/GenBank/DDBJ databases">
        <title>Annotation of Magnaporthe poae ATCC 64411.</title>
        <authorList>
            <person name="Ma L.-J."/>
            <person name="Dead R."/>
            <person name="Young S.K."/>
            <person name="Zeng Q."/>
            <person name="Gargeya S."/>
            <person name="Fitzgerald M."/>
            <person name="Haas B."/>
            <person name="Abouelleil A."/>
            <person name="Alvarado L."/>
            <person name="Arachchi H.M."/>
            <person name="Berlin A."/>
            <person name="Brown A."/>
            <person name="Chapman S.B."/>
            <person name="Chen Z."/>
            <person name="Dunbar C."/>
            <person name="Freedman E."/>
            <person name="Gearin G."/>
            <person name="Gellesch M."/>
            <person name="Goldberg J."/>
            <person name="Griggs A."/>
            <person name="Gujja S."/>
            <person name="Heiman D."/>
            <person name="Howarth C."/>
            <person name="Larson L."/>
            <person name="Lui A."/>
            <person name="MacDonald P.J.P."/>
            <person name="Mehta T."/>
            <person name="Montmayeur A."/>
            <person name="Murphy C."/>
            <person name="Neiman D."/>
            <person name="Pearson M."/>
            <person name="Priest M."/>
            <person name="Roberts A."/>
            <person name="Saif S."/>
            <person name="Shea T."/>
            <person name="Shenoy N."/>
            <person name="Sisk P."/>
            <person name="Stolte C."/>
            <person name="Sykes S."/>
            <person name="Yandava C."/>
            <person name="Wortman J."/>
            <person name="Nusbaum C."/>
            <person name="Birren B."/>
        </authorList>
    </citation>
    <scope>NUCLEOTIDE SEQUENCE</scope>
    <source>
        <strain evidence="6">ATCC 64411</strain>
    </source>
</reference>
<comment type="cofactor">
    <cofactor evidence="1">
        <name>FAD</name>
        <dbReference type="ChEBI" id="CHEBI:57692"/>
    </cofactor>
</comment>
<proteinExistence type="predicted"/>
<keyword evidence="6" id="KW-0503">Monooxygenase</keyword>
<feature type="domain" description="FAD-binding" evidence="5">
    <location>
        <begin position="5"/>
        <end position="197"/>
    </location>
</feature>
<accession>A0A0H2TC47</accession>